<dbReference type="SUPFAM" id="SSF57716">
    <property type="entry name" value="Glucocorticoid receptor-like (DNA-binding domain)"/>
    <property type="match status" value="1"/>
</dbReference>
<feature type="compositionally biased region" description="Acidic residues" evidence="3">
    <location>
        <begin position="198"/>
        <end position="213"/>
    </location>
</feature>
<dbReference type="PANTHER" id="PTHR39942:SF1">
    <property type="entry name" value="BCDNA.LD26519-RELATED"/>
    <property type="match status" value="1"/>
</dbReference>
<feature type="binding site" evidence="2">
    <location>
        <position position="57"/>
    </location>
    <ligand>
        <name>Zn(2+)</name>
        <dbReference type="ChEBI" id="CHEBI:29105"/>
    </ligand>
</feature>
<feature type="compositionally biased region" description="Polar residues" evidence="3">
    <location>
        <begin position="144"/>
        <end position="156"/>
    </location>
</feature>
<dbReference type="PROSITE" id="PS51915">
    <property type="entry name" value="ZAD"/>
    <property type="match status" value="1"/>
</dbReference>
<feature type="domain" description="C2H2-type" evidence="4">
    <location>
        <begin position="332"/>
        <end position="360"/>
    </location>
</feature>
<keyword evidence="2" id="KW-0862">Zinc</keyword>
<dbReference type="SMART" id="SM00355">
    <property type="entry name" value="ZnF_C2H2"/>
    <property type="match status" value="4"/>
</dbReference>
<evidence type="ECO:0000256" key="2">
    <source>
        <dbReference type="PROSITE-ProRule" id="PRU01263"/>
    </source>
</evidence>
<sequence length="489" mass="55117">MENGGDFMQLCRLCLVKDQVNIPIFEDQGDIRQIFLKISSCLPVKIAPNDKLPKKICDGCSYKLDMLYEFWNTSANAEKQLVTWLDQAGLKANTETADKTMSVVAQQCSNKPSETIVKQEAMEDAAENQIFMQEMNYKEKWDEASSSAGPSATVTSDEPPPKRARRAAAVKASLNVTPESEDEDDDFDNEAMTKIENESDEEDDDDDMDDDSAYADVPSTSADDQAGPSGVGKDGVEAPESISNDEINQCYICGQIFGNGEDLRFHLENLEAFLKVYCKQCKSFVTFEESIFHLQITYSCSLCKLILPQGTFLEHDCLHKSSNQLLAMSLKQECNSCDKIFFCDLDIQKHIEEVHSNNKPKELHCKCCKLTFSSKEMFKMHVSGHYKRAGVLNTNTQSNHLKNDVKEDKGPKKASPNKKKKNGLQKKTKTGTKKKAVIYQTMQTRSARIQTRKKVKILPTMSKKDKFCCGTCHKVFKTSHLLVTHKRKH</sequence>
<feature type="binding site" evidence="2">
    <location>
        <position position="14"/>
    </location>
    <ligand>
        <name>Zn(2+)</name>
        <dbReference type="ChEBI" id="CHEBI:29105"/>
    </ligand>
</feature>
<dbReference type="AlphaFoldDB" id="A0A9P0AQW3"/>
<dbReference type="Gene3D" id="3.40.1800.20">
    <property type="match status" value="1"/>
</dbReference>
<dbReference type="PROSITE" id="PS00028">
    <property type="entry name" value="ZINC_FINGER_C2H2_1"/>
    <property type="match status" value="3"/>
</dbReference>
<feature type="region of interest" description="Disordered" evidence="3">
    <location>
        <begin position="141"/>
        <end position="239"/>
    </location>
</feature>
<organism evidence="6 7">
    <name type="scientific">Brassicogethes aeneus</name>
    <name type="common">Rape pollen beetle</name>
    <name type="synonym">Meligethes aeneus</name>
    <dbReference type="NCBI Taxonomy" id="1431903"/>
    <lineage>
        <taxon>Eukaryota</taxon>
        <taxon>Metazoa</taxon>
        <taxon>Ecdysozoa</taxon>
        <taxon>Arthropoda</taxon>
        <taxon>Hexapoda</taxon>
        <taxon>Insecta</taxon>
        <taxon>Pterygota</taxon>
        <taxon>Neoptera</taxon>
        <taxon>Endopterygota</taxon>
        <taxon>Coleoptera</taxon>
        <taxon>Polyphaga</taxon>
        <taxon>Cucujiformia</taxon>
        <taxon>Nitidulidae</taxon>
        <taxon>Meligethinae</taxon>
        <taxon>Brassicogethes</taxon>
    </lineage>
</organism>
<dbReference type="Pfam" id="PF07776">
    <property type="entry name" value="zf-AD"/>
    <property type="match status" value="1"/>
</dbReference>
<keyword evidence="2" id="KW-0479">Metal-binding</keyword>
<dbReference type="PROSITE" id="PS50157">
    <property type="entry name" value="ZINC_FINGER_C2H2_2"/>
    <property type="match status" value="2"/>
</dbReference>
<feature type="region of interest" description="Disordered" evidence="3">
    <location>
        <begin position="393"/>
        <end position="434"/>
    </location>
</feature>
<dbReference type="GO" id="GO:0005634">
    <property type="term" value="C:nucleus"/>
    <property type="evidence" value="ECO:0007669"/>
    <property type="project" value="InterPro"/>
</dbReference>
<feature type="domain" description="C2H2-type" evidence="4">
    <location>
        <begin position="467"/>
        <end position="489"/>
    </location>
</feature>
<protein>
    <submittedName>
        <fullName evidence="6">Uncharacterized protein</fullName>
    </submittedName>
</protein>
<evidence type="ECO:0000313" key="6">
    <source>
        <dbReference type="EMBL" id="CAH0546344.1"/>
    </source>
</evidence>
<feature type="compositionally biased region" description="Acidic residues" evidence="3">
    <location>
        <begin position="179"/>
        <end position="189"/>
    </location>
</feature>
<dbReference type="SMART" id="SM00868">
    <property type="entry name" value="zf-AD"/>
    <property type="match status" value="1"/>
</dbReference>
<accession>A0A9P0AQW3</accession>
<dbReference type="InterPro" id="IPR012934">
    <property type="entry name" value="Znf_AD"/>
</dbReference>
<reference evidence="6" key="1">
    <citation type="submission" date="2021-12" db="EMBL/GenBank/DDBJ databases">
        <authorList>
            <person name="King R."/>
        </authorList>
    </citation>
    <scope>NUCLEOTIDE SEQUENCE</scope>
</reference>
<evidence type="ECO:0000256" key="3">
    <source>
        <dbReference type="SAM" id="MobiDB-lite"/>
    </source>
</evidence>
<feature type="domain" description="ZAD" evidence="5">
    <location>
        <begin position="9"/>
        <end position="84"/>
    </location>
</feature>
<keyword evidence="1" id="KW-0863">Zinc-finger</keyword>
<feature type="binding site" evidence="2">
    <location>
        <position position="11"/>
    </location>
    <ligand>
        <name>Zn(2+)</name>
        <dbReference type="ChEBI" id="CHEBI:29105"/>
    </ligand>
</feature>
<proteinExistence type="predicted"/>
<evidence type="ECO:0000313" key="7">
    <source>
        <dbReference type="Proteomes" id="UP001154078"/>
    </source>
</evidence>
<feature type="binding site" evidence="2">
    <location>
        <position position="60"/>
    </location>
    <ligand>
        <name>Zn(2+)</name>
        <dbReference type="ChEBI" id="CHEBI:29105"/>
    </ligand>
</feature>
<dbReference type="EMBL" id="OV121132">
    <property type="protein sequence ID" value="CAH0546344.1"/>
    <property type="molecule type" value="Genomic_DNA"/>
</dbReference>
<name>A0A9P0AQW3_BRAAE</name>
<keyword evidence="7" id="KW-1185">Reference proteome</keyword>
<dbReference type="GO" id="GO:0008270">
    <property type="term" value="F:zinc ion binding"/>
    <property type="evidence" value="ECO:0007669"/>
    <property type="project" value="UniProtKB-UniRule"/>
</dbReference>
<dbReference type="PANTHER" id="PTHR39942">
    <property type="entry name" value="BCDNA.LD26519-RELATED"/>
    <property type="match status" value="1"/>
</dbReference>
<feature type="compositionally biased region" description="Basic and acidic residues" evidence="3">
    <location>
        <begin position="401"/>
        <end position="411"/>
    </location>
</feature>
<dbReference type="InterPro" id="IPR013087">
    <property type="entry name" value="Znf_C2H2_type"/>
</dbReference>
<gene>
    <name evidence="6" type="ORF">MELIAE_LOCUS530</name>
</gene>
<evidence type="ECO:0000256" key="1">
    <source>
        <dbReference type="PROSITE-ProRule" id="PRU00042"/>
    </source>
</evidence>
<evidence type="ECO:0000259" key="5">
    <source>
        <dbReference type="PROSITE" id="PS51915"/>
    </source>
</evidence>
<feature type="compositionally biased region" description="Basic residues" evidence="3">
    <location>
        <begin position="415"/>
        <end position="434"/>
    </location>
</feature>
<dbReference type="Proteomes" id="UP001154078">
    <property type="component" value="Chromosome 1"/>
</dbReference>
<evidence type="ECO:0000259" key="4">
    <source>
        <dbReference type="PROSITE" id="PS50157"/>
    </source>
</evidence>